<sequence length="233" mass="25857">MGKLIFSAGIFTGSPRIRFTLLHVLPPRNCHVLILTSLTFDKSLRRLSPFQLGKLNNCGHVSKSDKFGLTKAQDLLIFPQVQTPNFTTLKLLETLDSTGHLRGHMHPEAARVIEKTIDEDGNGNSSSEKTFIGNIRKDISSNAVMSLGRPSTILSVFYRGCCVDYSDDGTKKVDRTITRVSYASGNTSNMSAHLRRHHPASVSGSRTAEQDDLNFTTLITKNTYMDMDTYAIF</sequence>
<reference evidence="1 2" key="1">
    <citation type="submission" date="2019-06" db="EMBL/GenBank/DDBJ databases">
        <title>Draft genomes of female and male turbot (Scophthalmus maximus).</title>
        <authorList>
            <person name="Xu H."/>
            <person name="Xu X.-W."/>
            <person name="Shao C."/>
            <person name="Chen S."/>
        </authorList>
    </citation>
    <scope>NUCLEOTIDE SEQUENCE [LARGE SCALE GENOMIC DNA]</scope>
    <source>
        <strain evidence="1">Ysfricsl-2016a</strain>
        <tissue evidence="1">Blood</tissue>
    </source>
</reference>
<dbReference type="AlphaFoldDB" id="A0A6A4TQ67"/>
<dbReference type="Proteomes" id="UP000438429">
    <property type="component" value="Unassembled WGS sequence"/>
</dbReference>
<evidence type="ECO:0000313" key="2">
    <source>
        <dbReference type="Proteomes" id="UP000438429"/>
    </source>
</evidence>
<name>A0A6A4TQ67_SCOMX</name>
<comment type="caution">
    <text evidence="1">The sequence shown here is derived from an EMBL/GenBank/DDBJ whole genome shotgun (WGS) entry which is preliminary data.</text>
</comment>
<protein>
    <submittedName>
        <fullName evidence="1">Uncharacterized protein</fullName>
    </submittedName>
</protein>
<evidence type="ECO:0000313" key="1">
    <source>
        <dbReference type="EMBL" id="KAF0045364.1"/>
    </source>
</evidence>
<accession>A0A6A4TQ67</accession>
<gene>
    <name evidence="1" type="ORF">F2P81_001893</name>
</gene>
<organism evidence="1 2">
    <name type="scientific">Scophthalmus maximus</name>
    <name type="common">Turbot</name>
    <name type="synonym">Psetta maxima</name>
    <dbReference type="NCBI Taxonomy" id="52904"/>
    <lineage>
        <taxon>Eukaryota</taxon>
        <taxon>Metazoa</taxon>
        <taxon>Chordata</taxon>
        <taxon>Craniata</taxon>
        <taxon>Vertebrata</taxon>
        <taxon>Euteleostomi</taxon>
        <taxon>Actinopterygii</taxon>
        <taxon>Neopterygii</taxon>
        <taxon>Teleostei</taxon>
        <taxon>Neoteleostei</taxon>
        <taxon>Acanthomorphata</taxon>
        <taxon>Carangaria</taxon>
        <taxon>Pleuronectiformes</taxon>
        <taxon>Pleuronectoidei</taxon>
        <taxon>Scophthalmidae</taxon>
        <taxon>Scophthalmus</taxon>
    </lineage>
</organism>
<proteinExistence type="predicted"/>
<dbReference type="EMBL" id="VEVO01000002">
    <property type="protein sequence ID" value="KAF0045364.1"/>
    <property type="molecule type" value="Genomic_DNA"/>
</dbReference>